<dbReference type="GO" id="GO:0031956">
    <property type="term" value="F:medium-chain fatty acid-CoA ligase activity"/>
    <property type="evidence" value="ECO:0007669"/>
    <property type="project" value="TreeGrafter"/>
</dbReference>
<evidence type="ECO:0000259" key="1">
    <source>
        <dbReference type="Pfam" id="PF00501"/>
    </source>
</evidence>
<name>A0A9P0ED63_9HYPO</name>
<reference evidence="3" key="1">
    <citation type="submission" date="2021-10" db="EMBL/GenBank/DDBJ databases">
        <authorList>
            <person name="Piombo E."/>
        </authorList>
    </citation>
    <scope>NUCLEOTIDE SEQUENCE</scope>
</reference>
<protein>
    <submittedName>
        <fullName evidence="3">Uncharacterized protein</fullName>
    </submittedName>
</protein>
<evidence type="ECO:0000259" key="2">
    <source>
        <dbReference type="Pfam" id="PF13193"/>
    </source>
</evidence>
<dbReference type="Pfam" id="PF00501">
    <property type="entry name" value="AMP-binding"/>
    <property type="match status" value="1"/>
</dbReference>
<organism evidence="3 4">
    <name type="scientific">Clonostachys solani</name>
    <dbReference type="NCBI Taxonomy" id="160281"/>
    <lineage>
        <taxon>Eukaryota</taxon>
        <taxon>Fungi</taxon>
        <taxon>Dikarya</taxon>
        <taxon>Ascomycota</taxon>
        <taxon>Pezizomycotina</taxon>
        <taxon>Sordariomycetes</taxon>
        <taxon>Hypocreomycetidae</taxon>
        <taxon>Hypocreales</taxon>
        <taxon>Bionectriaceae</taxon>
        <taxon>Clonostachys</taxon>
    </lineage>
</organism>
<dbReference type="PROSITE" id="PS00455">
    <property type="entry name" value="AMP_BINDING"/>
    <property type="match status" value="1"/>
</dbReference>
<sequence>MSNPAISLVHGPNEPALSDLTIGQLADQQSAKYGDKDCIIIGWNNTRLSYRELSDSSKVIARGLLALGVQNGDRIAILSGDDERFIQLFFAAARIGACLVIINKTYTVPECLRALKHTEPVILFVSNVVDRRPTFPILEKLRQDHNRVKHIVMTRWDTLRANNPPSTWDSILSAADSISDSELDKRQALVDKHSTVNIQFTSGTTGSPKASMLTHFNIANNGFYMGHYLQLVPEDVVCCGPPLFHCFGLVAGLLAAFTHGSSIIYSAPDFDAAAVVRMVLKERCTVLHGVPTMFTAVIKELEKTGRSVNTIRKGFAAGTKVPRAMLLEMGEKLGFRHIASPYGMTETAPTSFIVRVEDSLERKLETVGTPLPHVSAKIVNPQNKIVPRGTRGEVCVAGWHLQQGYFKNPEKTAEVMIKDEDGTVWMHTGDEGVIDEHGYLSITGRIKDIIIRGEEFHCRIRVNISFFKTHYRLLTFLIGGENIYPVEIEERLLHHPALSHASIVGLQDPRYGESVNAFLELRPDQTKPTLEEVKAWVRETLGRHKAPVRVFWVGNGESITQYPVTGSGKIRKEVLREIGNKMISPSAALVSKL</sequence>
<dbReference type="PANTHER" id="PTHR43201:SF6">
    <property type="entry name" value="ACYL COA SYNTHETASE (EUROFUNG)"/>
    <property type="match status" value="1"/>
</dbReference>
<dbReference type="Pfam" id="PF13193">
    <property type="entry name" value="AMP-binding_C"/>
    <property type="match status" value="1"/>
</dbReference>
<gene>
    <name evidence="3" type="ORF">CSOL1703_00012863</name>
</gene>
<dbReference type="Gene3D" id="3.40.50.12780">
    <property type="entry name" value="N-terminal domain of ligase-like"/>
    <property type="match status" value="1"/>
</dbReference>
<dbReference type="Gene3D" id="3.30.300.30">
    <property type="match status" value="1"/>
</dbReference>
<dbReference type="AlphaFoldDB" id="A0A9P0ED63"/>
<evidence type="ECO:0000313" key="4">
    <source>
        <dbReference type="Proteomes" id="UP000775872"/>
    </source>
</evidence>
<dbReference type="Proteomes" id="UP000775872">
    <property type="component" value="Unassembled WGS sequence"/>
</dbReference>
<feature type="domain" description="AMP-dependent synthetase/ligase" evidence="1">
    <location>
        <begin position="27"/>
        <end position="406"/>
    </location>
</feature>
<keyword evidence="4" id="KW-1185">Reference proteome</keyword>
<dbReference type="InterPro" id="IPR025110">
    <property type="entry name" value="AMP-bd_C"/>
</dbReference>
<feature type="domain" description="AMP-binding enzyme C-terminal" evidence="2">
    <location>
        <begin position="487"/>
        <end position="553"/>
    </location>
</feature>
<proteinExistence type="predicted"/>
<comment type="caution">
    <text evidence="3">The sequence shown here is derived from an EMBL/GenBank/DDBJ whole genome shotgun (WGS) entry which is preliminary data.</text>
</comment>
<dbReference type="OrthoDB" id="10253115at2759"/>
<dbReference type="PANTHER" id="PTHR43201">
    <property type="entry name" value="ACYL-COA SYNTHETASE"/>
    <property type="match status" value="1"/>
</dbReference>
<dbReference type="InterPro" id="IPR045851">
    <property type="entry name" value="AMP-bd_C_sf"/>
</dbReference>
<dbReference type="InterPro" id="IPR042099">
    <property type="entry name" value="ANL_N_sf"/>
</dbReference>
<dbReference type="InterPro" id="IPR020845">
    <property type="entry name" value="AMP-binding_CS"/>
</dbReference>
<accession>A0A9P0ED63</accession>
<dbReference type="InterPro" id="IPR000873">
    <property type="entry name" value="AMP-dep_synth/lig_dom"/>
</dbReference>
<dbReference type="EMBL" id="CABFOC020000015">
    <property type="protein sequence ID" value="CAH0046629.1"/>
    <property type="molecule type" value="Genomic_DNA"/>
</dbReference>
<dbReference type="SUPFAM" id="SSF56801">
    <property type="entry name" value="Acetyl-CoA synthetase-like"/>
    <property type="match status" value="1"/>
</dbReference>
<evidence type="ECO:0000313" key="3">
    <source>
        <dbReference type="EMBL" id="CAH0046629.1"/>
    </source>
</evidence>
<dbReference type="GO" id="GO:0006631">
    <property type="term" value="P:fatty acid metabolic process"/>
    <property type="evidence" value="ECO:0007669"/>
    <property type="project" value="TreeGrafter"/>
</dbReference>